<organism evidence="2 3">
    <name type="scientific">Caenorhabditis japonica</name>
    <dbReference type="NCBI Taxonomy" id="281687"/>
    <lineage>
        <taxon>Eukaryota</taxon>
        <taxon>Metazoa</taxon>
        <taxon>Ecdysozoa</taxon>
        <taxon>Nematoda</taxon>
        <taxon>Chromadorea</taxon>
        <taxon>Rhabditida</taxon>
        <taxon>Rhabditina</taxon>
        <taxon>Rhabditomorpha</taxon>
        <taxon>Rhabditoidea</taxon>
        <taxon>Rhabditidae</taxon>
        <taxon>Peloderinae</taxon>
        <taxon>Caenorhabditis</taxon>
    </lineage>
</organism>
<evidence type="ECO:0000256" key="1">
    <source>
        <dbReference type="SAM" id="MobiDB-lite"/>
    </source>
</evidence>
<dbReference type="Proteomes" id="UP000005237">
    <property type="component" value="Unassembled WGS sequence"/>
</dbReference>
<keyword evidence="3" id="KW-1185">Reference proteome</keyword>
<evidence type="ECO:0000313" key="3">
    <source>
        <dbReference type="Proteomes" id="UP000005237"/>
    </source>
</evidence>
<reference evidence="2" key="2">
    <citation type="submission" date="2022-06" db="UniProtKB">
        <authorList>
            <consortium name="EnsemblMetazoa"/>
        </authorList>
    </citation>
    <scope>IDENTIFICATION</scope>
    <source>
        <strain evidence="2">DF5081</strain>
    </source>
</reference>
<feature type="compositionally biased region" description="Low complexity" evidence="1">
    <location>
        <begin position="146"/>
        <end position="175"/>
    </location>
</feature>
<proteinExistence type="predicted"/>
<accession>A0A8R1DF86</accession>
<feature type="region of interest" description="Disordered" evidence="1">
    <location>
        <begin position="146"/>
        <end position="186"/>
    </location>
</feature>
<dbReference type="EnsemblMetazoa" id="CJA00694.1">
    <property type="protein sequence ID" value="CJA00694.1"/>
    <property type="gene ID" value="WBGene00119898"/>
</dbReference>
<protein>
    <submittedName>
        <fullName evidence="2">Uncharacterized protein</fullName>
    </submittedName>
</protein>
<name>A0A8R1DF86_CAEJA</name>
<dbReference type="AlphaFoldDB" id="A0A8R1DF86"/>
<sequence length="513" mass="57676">MLLVKQNKGTFLGYAQPIAKPLLEVTTRPKESVDQIYDDILESQVKGNDVSNNLDDEPPELHLMPIPPNNENKEAFINNNGAWTMEPTTEYTTESPPPSSTLPPPTFPIFLSSEMAPFSRVTFAPFRTIPPTTEPITQPITITTEEATLPTTTEQTTTTTTEKSTTTSEDPSTSEPAPPTPTFSADPLIDYITHELLDKHMEKQKTDDDEFDFSSADYIDISAIDIAPNTSTTSSFPIPLARYEQANSSFSMWPMDEPNHPTYHTGHTTEPQLRTTAAPLKPGVLSEQQSSDLIPLPTAADAFGSIDVTPSSSISTTPLDNQLWPLPIRKKLRLKIMGAKMMEKQKPIVILPMSKKNAKKMEEYKKTLMTGCQRYEKCLRKEIEMRMRCAQPYPTPYDKCSSQLLPLYKLIDEASNNKLQFFIKCVGNSQDQNAKCYAQKTIHEDQVTCENLETWSSYCRQLESCCPAKDRCDSEAELDHVGSRLRLLEKSFSLRAAACQFKHAFHKTMVRKI</sequence>
<reference evidence="3" key="1">
    <citation type="submission" date="2010-08" db="EMBL/GenBank/DDBJ databases">
        <authorList>
            <consortium name="Caenorhabditis japonica Sequencing Consortium"/>
            <person name="Wilson R.K."/>
        </authorList>
    </citation>
    <scope>NUCLEOTIDE SEQUENCE [LARGE SCALE GENOMIC DNA]</scope>
    <source>
        <strain evidence="3">DF5081</strain>
    </source>
</reference>
<evidence type="ECO:0000313" key="2">
    <source>
        <dbReference type="EnsemblMetazoa" id="CJA00694.1"/>
    </source>
</evidence>